<evidence type="ECO:0000259" key="2">
    <source>
        <dbReference type="PROSITE" id="PS51494"/>
    </source>
</evidence>
<feature type="domain" description="Peptidase S55" evidence="2">
    <location>
        <begin position="1"/>
        <end position="168"/>
    </location>
</feature>
<dbReference type="EMBL" id="SDPQ02000003">
    <property type="protein sequence ID" value="KAA1395825.1"/>
    <property type="molecule type" value="Genomic_DNA"/>
</dbReference>
<dbReference type="SUPFAM" id="SSF50494">
    <property type="entry name" value="Trypsin-like serine proteases"/>
    <property type="match status" value="1"/>
</dbReference>
<evidence type="ECO:0000256" key="1">
    <source>
        <dbReference type="SAM" id="SignalP"/>
    </source>
</evidence>
<dbReference type="AlphaFoldDB" id="A0A5M4FBZ7"/>
<gene>
    <name evidence="3" type="ORF">ESP70_016955</name>
</gene>
<evidence type="ECO:0000313" key="4">
    <source>
        <dbReference type="Proteomes" id="UP000380867"/>
    </source>
</evidence>
<proteinExistence type="predicted"/>
<dbReference type="OrthoDB" id="9765242at2"/>
<evidence type="ECO:0000313" key="3">
    <source>
        <dbReference type="EMBL" id="KAA1395825.1"/>
    </source>
</evidence>
<dbReference type="PROSITE" id="PS51494">
    <property type="entry name" value="SPOIVB"/>
    <property type="match status" value="1"/>
</dbReference>
<dbReference type="InterPro" id="IPR008763">
    <property type="entry name" value="Peptidase_S55"/>
</dbReference>
<comment type="caution">
    <text evidence="3">The sequence shown here is derived from an EMBL/GenBank/DDBJ whole genome shotgun (WGS) entry which is preliminary data.</text>
</comment>
<protein>
    <recommendedName>
        <fullName evidence="2">Peptidase S55 domain-containing protein</fullName>
    </recommendedName>
</protein>
<feature type="signal peptide" evidence="1">
    <location>
        <begin position="1"/>
        <end position="32"/>
    </location>
</feature>
<keyword evidence="1" id="KW-0732">Signal</keyword>
<keyword evidence="4" id="KW-1185">Reference proteome</keyword>
<dbReference type="Proteomes" id="UP000380867">
    <property type="component" value="Unassembled WGS sequence"/>
</dbReference>
<dbReference type="RefSeq" id="WP_149690475.1">
    <property type="nucleotide sequence ID" value="NZ_SDPQ02000003.1"/>
</dbReference>
<organism evidence="3 4">
    <name type="scientific">Aeromicrobium ginsengisoli</name>
    <dbReference type="NCBI Taxonomy" id="363867"/>
    <lineage>
        <taxon>Bacteria</taxon>
        <taxon>Bacillati</taxon>
        <taxon>Actinomycetota</taxon>
        <taxon>Actinomycetes</taxon>
        <taxon>Propionibacteriales</taxon>
        <taxon>Nocardioidaceae</taxon>
        <taxon>Aeromicrobium</taxon>
    </lineage>
</organism>
<sequence>MSARPLRRIASVTSTFALVAAGIAVSTSAATAAPPVPGSDPCPAALPIGDLVPGVTTVTGLTTVKGTTPEEFHGTYVGTIENGIAPGLDLPVFDMEGSRITHGDGSVDAGIWAGMSGSPVYDDATGELVGAVSYGFSSVASPRAGVTPATYMYDLANPKYSTLSAARGTVRATAKEAAAIAKASDAPGALGTGHIITPSKQVSGIPAAAANKIAAKSPMLQAKAPNKSGGFRSGGASLGADADYPIQVGGNIATTFSTGDVTTAAVGTVTAICGNKVFAFGHPDEFTGKSTETFNGASAVDVQEDGGLGSSYKIANVGAVKGVINQDRLAGILGTLGQQPTNIEVVTHATGLGDTRDATTDVAVPAALSYVVSAQVYNDAVTLLNQYSSGDATITWKIHYTRTIDGVPTPEVFQRTQHVSAFEAFPDEASYLAASDVEALVSNGFEKVTVSKVEVNSTFLPDYRAFRTVGAQVLSNGVWKNISSDTPIKAKPGATLSLRVKLAAANYLSEVEPTTVPFQVKTSASAKGTGSIRLTGQSYSWDDEEEFGFDDEEEEYYEPESLDELLDLIKQEPRADNILRRYHRPNTYSAQDLYANLRAPGTVTGSFGFRVTFGS</sequence>
<reference evidence="3" key="1">
    <citation type="submission" date="2019-09" db="EMBL/GenBank/DDBJ databases">
        <authorList>
            <person name="Li J."/>
        </authorList>
    </citation>
    <scope>NUCLEOTIDE SEQUENCE [LARGE SCALE GENOMIC DNA]</scope>
    <source>
        <strain evidence="3">JCM 14732</strain>
    </source>
</reference>
<accession>A0A5M4FBZ7</accession>
<name>A0A5M4FBZ7_9ACTN</name>
<dbReference type="InterPro" id="IPR009003">
    <property type="entry name" value="Peptidase_S1_PA"/>
</dbReference>
<feature type="chain" id="PRO_5024314774" description="Peptidase S55 domain-containing protein" evidence="1">
    <location>
        <begin position="33"/>
        <end position="615"/>
    </location>
</feature>